<reference evidence="2" key="1">
    <citation type="submission" date="2023-02" db="EMBL/GenBank/DDBJ databases">
        <title>Genome of toxic invasive species Heracleum sosnowskyi carries increased number of genes despite the absence of recent whole-genome duplications.</title>
        <authorList>
            <person name="Schelkunov M."/>
            <person name="Shtratnikova V."/>
            <person name="Makarenko M."/>
            <person name="Klepikova A."/>
            <person name="Omelchenko D."/>
            <person name="Novikova G."/>
            <person name="Obukhova E."/>
            <person name="Bogdanov V."/>
            <person name="Penin A."/>
            <person name="Logacheva M."/>
        </authorList>
    </citation>
    <scope>NUCLEOTIDE SEQUENCE</scope>
    <source>
        <strain evidence="2">Hsosn_3</strain>
        <tissue evidence="2">Leaf</tissue>
    </source>
</reference>
<dbReference type="InterPro" id="IPR043504">
    <property type="entry name" value="Peptidase_S1_PA_chymotrypsin"/>
</dbReference>
<organism evidence="2 3">
    <name type="scientific">Heracleum sosnowskyi</name>
    <dbReference type="NCBI Taxonomy" id="360622"/>
    <lineage>
        <taxon>Eukaryota</taxon>
        <taxon>Viridiplantae</taxon>
        <taxon>Streptophyta</taxon>
        <taxon>Embryophyta</taxon>
        <taxon>Tracheophyta</taxon>
        <taxon>Spermatophyta</taxon>
        <taxon>Magnoliopsida</taxon>
        <taxon>eudicotyledons</taxon>
        <taxon>Gunneridae</taxon>
        <taxon>Pentapetalae</taxon>
        <taxon>asterids</taxon>
        <taxon>campanulids</taxon>
        <taxon>Apiales</taxon>
        <taxon>Apiaceae</taxon>
        <taxon>Apioideae</taxon>
        <taxon>apioid superclade</taxon>
        <taxon>Tordylieae</taxon>
        <taxon>Tordyliinae</taxon>
        <taxon>Heracleum</taxon>
    </lineage>
</organism>
<dbReference type="InterPro" id="IPR001478">
    <property type="entry name" value="PDZ"/>
</dbReference>
<dbReference type="Pfam" id="PF13365">
    <property type="entry name" value="Trypsin_2"/>
    <property type="match status" value="1"/>
</dbReference>
<gene>
    <name evidence="2" type="ORF">POM88_053545</name>
</gene>
<evidence type="ECO:0000259" key="1">
    <source>
        <dbReference type="PROSITE" id="PS50106"/>
    </source>
</evidence>
<dbReference type="PANTHER" id="PTHR47389:SF4">
    <property type="entry name" value="OS09G0436400 PROTEIN"/>
    <property type="match status" value="1"/>
</dbReference>
<evidence type="ECO:0000313" key="2">
    <source>
        <dbReference type="EMBL" id="KAK1352281.1"/>
    </source>
</evidence>
<reference evidence="2" key="2">
    <citation type="submission" date="2023-05" db="EMBL/GenBank/DDBJ databases">
        <authorList>
            <person name="Schelkunov M.I."/>
        </authorList>
    </citation>
    <scope>NUCLEOTIDE SEQUENCE</scope>
    <source>
        <strain evidence="2">Hsosn_3</strain>
        <tissue evidence="2">Leaf</tissue>
    </source>
</reference>
<dbReference type="SUPFAM" id="SSF50494">
    <property type="entry name" value="Trypsin-like serine proteases"/>
    <property type="match status" value="1"/>
</dbReference>
<proteinExistence type="predicted"/>
<dbReference type="Proteomes" id="UP001237642">
    <property type="component" value="Unassembled WGS sequence"/>
</dbReference>
<evidence type="ECO:0000313" key="3">
    <source>
        <dbReference type="Proteomes" id="UP001237642"/>
    </source>
</evidence>
<comment type="caution">
    <text evidence="2">The sequence shown here is derived from an EMBL/GenBank/DDBJ whole genome shotgun (WGS) entry which is preliminary data.</text>
</comment>
<accession>A0AAD8GPJ6</accession>
<dbReference type="AlphaFoldDB" id="A0AAD8GPJ6"/>
<dbReference type="PROSITE" id="PS50106">
    <property type="entry name" value="PDZ"/>
    <property type="match status" value="1"/>
</dbReference>
<protein>
    <submittedName>
        <fullName evidence="2">PDZ domain-containing protein</fullName>
    </submittedName>
</protein>
<dbReference type="EMBL" id="JAUIZM010000018">
    <property type="protein sequence ID" value="KAK1352281.1"/>
    <property type="molecule type" value="Genomic_DNA"/>
</dbReference>
<keyword evidence="3" id="KW-1185">Reference proteome</keyword>
<name>A0AAD8GPJ6_9APIA</name>
<dbReference type="SMART" id="SM00228">
    <property type="entry name" value="PDZ"/>
    <property type="match status" value="1"/>
</dbReference>
<dbReference type="InterPro" id="IPR009003">
    <property type="entry name" value="Peptidase_S1_PA"/>
</dbReference>
<dbReference type="Gene3D" id="2.40.10.10">
    <property type="entry name" value="Trypsin-like serine proteases"/>
    <property type="match status" value="2"/>
</dbReference>
<dbReference type="Gene3D" id="2.30.42.10">
    <property type="match status" value="1"/>
</dbReference>
<dbReference type="PANTHER" id="PTHR47389">
    <property type="entry name" value="OS09G0436400 PROTEIN"/>
    <property type="match status" value="1"/>
</dbReference>
<dbReference type="InterPro" id="IPR036034">
    <property type="entry name" value="PDZ_sf"/>
</dbReference>
<sequence>MTAQPGDQVGRYKFIINGYGRFSCAAHQLDKDTKKSVLKAASSVVCLTSYSGDKRIFNCSGFIIECDNECDTFSATILTSAILLWSRSGVAMVADDLRIDVYMAGGKFFEGQLLAVDFHYNIAIIKINSNVPLPTSTVRFIDNSVPLDPGNSGCIEELKLSEFAGCQDSSISSNRFPLYPGTKVLALGRFFMNSYEMMAAHGEFRCADPNFDCKELLFASCQIRKNGIGGPLINGLGEVIGINFYDASYTPFLPINIVYQCYRDLKKQSRIPRPWIGLSVVDLYGGSLHELEILNQKFPHVVKGAIVEQVLPNSPACIAELRAGDVIINCDGNLVRSYLELTEALWDKEGKSVELVVVRESADKPLSLVVEAVKTNPNTYRWPVPEQRILHTNPLLRGENLERETSDCLCVSWRCF</sequence>
<dbReference type="SUPFAM" id="SSF50156">
    <property type="entry name" value="PDZ domain-like"/>
    <property type="match status" value="1"/>
</dbReference>
<feature type="domain" description="PDZ" evidence="1">
    <location>
        <begin position="262"/>
        <end position="361"/>
    </location>
</feature>
<dbReference type="Pfam" id="PF13180">
    <property type="entry name" value="PDZ_2"/>
    <property type="match status" value="1"/>
</dbReference>